<dbReference type="KEGG" id="bfm:BP422_07770"/>
<dbReference type="Pfam" id="PF17881">
    <property type="entry name" value="TseB"/>
    <property type="match status" value="1"/>
</dbReference>
<dbReference type="Proteomes" id="UP000197781">
    <property type="component" value="Chromosome"/>
</dbReference>
<dbReference type="InterPro" id="IPR041401">
    <property type="entry name" value="TseB-like_dom"/>
</dbReference>
<protein>
    <recommendedName>
        <fullName evidence="1">Cell wall elongation regulator TseB-like domain-containing protein</fullName>
    </recommendedName>
</protein>
<accession>A0A220MEX0</accession>
<sequence>MLVRIILSIVAVILLTGAGFAYHLTASVAGERNQFEETVRQWVNDRTTITEIESIDEYRGKESYAVVIGKNKAGTQVVAWMTDQKVSFDRMDLAVPKKNVEEAVYKSFPQSEITHLVPGLENDKKFWEVTVKDKDGRFHYIHYDLFTGALLTSYVLAPT</sequence>
<evidence type="ECO:0000313" key="2">
    <source>
        <dbReference type="EMBL" id="ASJ53465.1"/>
    </source>
</evidence>
<dbReference type="RefSeq" id="WP_088907264.1">
    <property type="nucleotide sequence ID" value="NZ_CP018145.1"/>
</dbReference>
<dbReference type="AlphaFoldDB" id="A0A220MEX0"/>
<dbReference type="InterPro" id="IPR046350">
    <property type="entry name" value="Cystatin_sf"/>
</dbReference>
<dbReference type="EMBL" id="CP018145">
    <property type="protein sequence ID" value="ASJ53465.1"/>
    <property type="molecule type" value="Genomic_DNA"/>
</dbReference>
<evidence type="ECO:0000313" key="3">
    <source>
        <dbReference type="Proteomes" id="UP000197781"/>
    </source>
</evidence>
<reference evidence="2 3" key="1">
    <citation type="submission" date="2016-11" db="EMBL/GenBank/DDBJ databases">
        <authorList>
            <person name="Jaros S."/>
            <person name="Januszkiewicz K."/>
            <person name="Wedrychowicz H."/>
        </authorList>
    </citation>
    <scope>NUCLEOTIDE SEQUENCE [LARGE SCALE GENOMIC DNA]</scope>
    <source>
        <strain evidence="2 3">NF2</strain>
    </source>
</reference>
<name>A0A220MEX0_9BACL</name>
<evidence type="ECO:0000259" key="1">
    <source>
        <dbReference type="Pfam" id="PF17881"/>
    </source>
</evidence>
<dbReference type="Gene3D" id="3.10.450.40">
    <property type="match status" value="2"/>
</dbReference>
<organism evidence="2 3">
    <name type="scientific">Brevibacillus formosus</name>
    <dbReference type="NCBI Taxonomy" id="54913"/>
    <lineage>
        <taxon>Bacteria</taxon>
        <taxon>Bacillati</taxon>
        <taxon>Bacillota</taxon>
        <taxon>Bacilli</taxon>
        <taxon>Bacillales</taxon>
        <taxon>Paenibacillaceae</taxon>
        <taxon>Brevibacillus</taxon>
    </lineage>
</organism>
<feature type="domain" description="Cell wall elongation regulator TseB-like" evidence="1">
    <location>
        <begin position="43"/>
        <end position="81"/>
    </location>
</feature>
<gene>
    <name evidence="2" type="ORF">BP422_07770</name>
</gene>
<dbReference type="SUPFAM" id="SSF54403">
    <property type="entry name" value="Cystatin/monellin"/>
    <property type="match status" value="2"/>
</dbReference>
<proteinExistence type="predicted"/>